<evidence type="ECO:0000256" key="2">
    <source>
        <dbReference type="SAM" id="MobiDB-lite"/>
    </source>
</evidence>
<dbReference type="OrthoDB" id="5852896at2759"/>
<keyword evidence="4" id="KW-1185">Reference proteome</keyword>
<evidence type="ECO:0000313" key="4">
    <source>
        <dbReference type="Proteomes" id="UP000765509"/>
    </source>
</evidence>
<dbReference type="GO" id="GO:0005634">
    <property type="term" value="C:nucleus"/>
    <property type="evidence" value="ECO:0007669"/>
    <property type="project" value="TreeGrafter"/>
</dbReference>
<accession>A0A9Q3D0C8</accession>
<dbReference type="GO" id="GO:0005829">
    <property type="term" value="C:cytosol"/>
    <property type="evidence" value="ECO:0007669"/>
    <property type="project" value="TreeGrafter"/>
</dbReference>
<comment type="caution">
    <text evidence="3">The sequence shown here is derived from an EMBL/GenBank/DDBJ whole genome shotgun (WGS) entry which is preliminary data.</text>
</comment>
<comment type="similarity">
    <text evidence="1">Belongs to the LTV1 family.</text>
</comment>
<evidence type="ECO:0000256" key="1">
    <source>
        <dbReference type="ARBA" id="ARBA00009078"/>
    </source>
</evidence>
<dbReference type="Proteomes" id="UP000765509">
    <property type="component" value="Unassembled WGS sequence"/>
</dbReference>
<name>A0A9Q3D0C8_9BASI</name>
<organism evidence="3 4">
    <name type="scientific">Austropuccinia psidii MF-1</name>
    <dbReference type="NCBI Taxonomy" id="1389203"/>
    <lineage>
        <taxon>Eukaryota</taxon>
        <taxon>Fungi</taxon>
        <taxon>Dikarya</taxon>
        <taxon>Basidiomycota</taxon>
        <taxon>Pucciniomycotina</taxon>
        <taxon>Pucciniomycetes</taxon>
        <taxon>Pucciniales</taxon>
        <taxon>Sphaerophragmiaceae</taxon>
        <taxon>Austropuccinia</taxon>
    </lineage>
</organism>
<feature type="compositionally biased region" description="Acidic residues" evidence="2">
    <location>
        <begin position="321"/>
        <end position="331"/>
    </location>
</feature>
<evidence type="ECO:0008006" key="5">
    <source>
        <dbReference type="Google" id="ProtNLM"/>
    </source>
</evidence>
<reference evidence="3" key="1">
    <citation type="submission" date="2021-03" db="EMBL/GenBank/DDBJ databases">
        <title>Draft genome sequence of rust myrtle Austropuccinia psidii MF-1, a brazilian biotype.</title>
        <authorList>
            <person name="Quecine M.C."/>
            <person name="Pachon D.M.R."/>
            <person name="Bonatelli M.L."/>
            <person name="Correr F.H."/>
            <person name="Franceschini L.M."/>
            <person name="Leite T.F."/>
            <person name="Margarido G.R.A."/>
            <person name="Almeida C.A."/>
            <person name="Ferrarezi J.A."/>
            <person name="Labate C.A."/>
        </authorList>
    </citation>
    <scope>NUCLEOTIDE SEQUENCE</scope>
    <source>
        <strain evidence="3">MF-1</strain>
    </source>
</reference>
<feature type="compositionally biased region" description="Basic and acidic residues" evidence="2">
    <location>
        <begin position="523"/>
        <end position="543"/>
    </location>
</feature>
<sequence>MAQKSIFRGPNVKHFAVLHRSQRDPLINDPEAGDRVLHEIQRQNDLKSKKSGPKAQTLDQLEADLGLGSSNSRSNVGEAALYNVFYDDSEYDYMQHLRQVGLSREAVFIEKPTLKKEKRHQTDAGDPITLKNPDGFHLPQSVQPTPVDQTLTYKDHLEFALPQNSLLNEGLFPVSDDPALQEILVALDDEAYVEEEADDAYFGNILKDGERDESDKPNWIKDVQLPSQAPTEWESTVGRFKASLSNKNEPDQFETTSIGSLSTPQNEFQDLISSRSIQFRHPSGRSVPGSNFSMSSSAMFRNEGLTTLDERFDKIAKEYESSSDDDDDDDASSCHSDLTATPAHIRQDFDDIMDDFLNRFEVLGGKMKPRLAGETPSEKLKTMRSELLAPQRADELERQLIKEKILSRMKQDEKVQSKPGFDTIQYQEDEPRDRWDCQTILSTYSNLENHPRIVSIRDTLGPSAKPTKPAPQKIEIDRLTGFPMVNGKIVKGNEANQDTIDEAENDTGSDSDMESAASVRQTVKRDRGEDKEMKKARKNEVKLQRAARRQAKKSTKEAFTGERKKQQKLNEQQLAKKAIDIAGMGGKGVISLM</sequence>
<feature type="compositionally biased region" description="Acidic residues" evidence="2">
    <location>
        <begin position="499"/>
        <end position="513"/>
    </location>
</feature>
<dbReference type="Pfam" id="PF04180">
    <property type="entry name" value="LTV"/>
    <property type="match status" value="1"/>
</dbReference>
<feature type="compositionally biased region" description="Basic and acidic residues" evidence="2">
    <location>
        <begin position="554"/>
        <end position="564"/>
    </location>
</feature>
<dbReference type="EMBL" id="AVOT02012575">
    <property type="protein sequence ID" value="MBW0494434.1"/>
    <property type="molecule type" value="Genomic_DNA"/>
</dbReference>
<protein>
    <recommendedName>
        <fullName evidence="5">Low temperature viability protein</fullName>
    </recommendedName>
</protein>
<feature type="region of interest" description="Disordered" evidence="2">
    <location>
        <begin position="489"/>
        <end position="571"/>
    </location>
</feature>
<dbReference type="GO" id="GO:0000056">
    <property type="term" value="P:ribosomal small subunit export from nucleus"/>
    <property type="evidence" value="ECO:0007669"/>
    <property type="project" value="TreeGrafter"/>
</dbReference>
<proteinExistence type="inferred from homology"/>
<evidence type="ECO:0000313" key="3">
    <source>
        <dbReference type="EMBL" id="MBW0494434.1"/>
    </source>
</evidence>
<dbReference type="GO" id="GO:0030688">
    <property type="term" value="C:preribosome, small subunit precursor"/>
    <property type="evidence" value="ECO:0007669"/>
    <property type="project" value="TreeGrafter"/>
</dbReference>
<dbReference type="PANTHER" id="PTHR21531:SF0">
    <property type="entry name" value="PROTEIN LTV1 HOMOLOG"/>
    <property type="match status" value="1"/>
</dbReference>
<dbReference type="InterPro" id="IPR007307">
    <property type="entry name" value="Ltv1"/>
</dbReference>
<dbReference type="GO" id="GO:0042274">
    <property type="term" value="P:ribosomal small subunit biogenesis"/>
    <property type="evidence" value="ECO:0007669"/>
    <property type="project" value="InterPro"/>
</dbReference>
<dbReference type="PANTHER" id="PTHR21531">
    <property type="entry name" value="LOW-TEMPERATURE VIABILITY PROTEIN LTV1-RELATED"/>
    <property type="match status" value="1"/>
</dbReference>
<dbReference type="AlphaFoldDB" id="A0A9Q3D0C8"/>
<gene>
    <name evidence="3" type="ORF">O181_034149</name>
</gene>
<feature type="region of interest" description="Disordered" evidence="2">
    <location>
        <begin position="319"/>
        <end position="339"/>
    </location>
</feature>